<protein>
    <submittedName>
        <fullName evidence="1">Unannotated protein</fullName>
    </submittedName>
</protein>
<accession>A0A6J6ZSM2</accession>
<dbReference type="AlphaFoldDB" id="A0A6J6ZSM2"/>
<dbReference type="EMBL" id="CAFAAJ010000199">
    <property type="protein sequence ID" value="CAB4822027.1"/>
    <property type="molecule type" value="Genomic_DNA"/>
</dbReference>
<proteinExistence type="predicted"/>
<reference evidence="1" key="1">
    <citation type="submission" date="2020-05" db="EMBL/GenBank/DDBJ databases">
        <authorList>
            <person name="Chiriac C."/>
            <person name="Salcher M."/>
            <person name="Ghai R."/>
            <person name="Kavagutti S V."/>
        </authorList>
    </citation>
    <scope>NUCLEOTIDE SEQUENCE</scope>
</reference>
<sequence length="96" mass="10564">MRILHRYGQLAMRKSRSVLMLRSSTTCSLYTGMTTSTEAVWASDRGLFDGSGFMSTSSVMLATGPRAKPPGGPLCVHKYLLPAWPQAEREQREGAQ</sequence>
<gene>
    <name evidence="1" type="ORF">UFOPK3001_02242</name>
</gene>
<name>A0A6J6ZSM2_9ZZZZ</name>
<evidence type="ECO:0000313" key="1">
    <source>
        <dbReference type="EMBL" id="CAB4822027.1"/>
    </source>
</evidence>
<organism evidence="1">
    <name type="scientific">freshwater metagenome</name>
    <dbReference type="NCBI Taxonomy" id="449393"/>
    <lineage>
        <taxon>unclassified sequences</taxon>
        <taxon>metagenomes</taxon>
        <taxon>ecological metagenomes</taxon>
    </lineage>
</organism>